<keyword evidence="2" id="KW-1185">Reference proteome</keyword>
<gene>
    <name evidence="1" type="ORF">HP552_22450</name>
</gene>
<dbReference type="Proteomes" id="UP000526125">
    <property type="component" value="Unassembled WGS sequence"/>
</dbReference>
<comment type="caution">
    <text evidence="1">The sequence shown here is derived from an EMBL/GenBank/DDBJ whole genome shotgun (WGS) entry which is preliminary data.</text>
</comment>
<protein>
    <recommendedName>
        <fullName evidence="3">General stress protein 17M-like domain-containing protein</fullName>
    </recommendedName>
</protein>
<organism evidence="1 2">
    <name type="scientific">Paenibacillus xylanilyticus</name>
    <dbReference type="NCBI Taxonomy" id="248903"/>
    <lineage>
        <taxon>Bacteria</taxon>
        <taxon>Bacillati</taxon>
        <taxon>Bacillota</taxon>
        <taxon>Bacilli</taxon>
        <taxon>Bacillales</taxon>
        <taxon>Paenibacillaceae</taxon>
        <taxon>Paenibacillus</taxon>
    </lineage>
</organism>
<dbReference type="RefSeq" id="WP_175397582.1">
    <property type="nucleotide sequence ID" value="NZ_JABMCB010000192.1"/>
</dbReference>
<name>A0A7Y6EXQ9_9BACL</name>
<reference evidence="1 2" key="1">
    <citation type="submission" date="2020-05" db="EMBL/GenBank/DDBJ databases">
        <title>Genome Sequencing of Type Strains.</title>
        <authorList>
            <person name="Lemaire J.F."/>
            <person name="Inderbitzin P."/>
            <person name="Gregorio O.A."/>
            <person name="Collins S.B."/>
            <person name="Wespe N."/>
            <person name="Knight-Connoni V."/>
        </authorList>
    </citation>
    <scope>NUCLEOTIDE SEQUENCE [LARGE SCALE GENOMIC DNA]</scope>
    <source>
        <strain evidence="1 2">LMG 21957</strain>
    </source>
</reference>
<proteinExistence type="predicted"/>
<evidence type="ECO:0000313" key="2">
    <source>
        <dbReference type="Proteomes" id="UP000526125"/>
    </source>
</evidence>
<accession>A0A7Y6EXQ9</accession>
<dbReference type="EMBL" id="JABMCB010000192">
    <property type="protein sequence ID" value="NUU77979.1"/>
    <property type="molecule type" value="Genomic_DNA"/>
</dbReference>
<evidence type="ECO:0000313" key="1">
    <source>
        <dbReference type="EMBL" id="NUU77979.1"/>
    </source>
</evidence>
<sequence length="152" mass="16156">MTQLLVGLVRTENEAIVMLGKLKEEGLEADSLGVVAKEHLDLDLISEKAGLAKPLKGAGTDGAFGVFKGVLAALGKRMDQTISAGKVVRRLAGNEIGGETDDLVLTLAEAGVAEEDAQYYEQWLLQDHLLVVVECKEDDAARIAPIVKGKDS</sequence>
<evidence type="ECO:0008006" key="3">
    <source>
        <dbReference type="Google" id="ProtNLM"/>
    </source>
</evidence>
<dbReference type="AlphaFoldDB" id="A0A7Y6EXQ9"/>